<feature type="compositionally biased region" description="Acidic residues" evidence="1">
    <location>
        <begin position="209"/>
        <end position="219"/>
    </location>
</feature>
<keyword evidence="3" id="KW-1185">Reference proteome</keyword>
<dbReference type="EMBL" id="AQGS01000336">
    <property type="protein sequence ID" value="EPS40540.1"/>
    <property type="molecule type" value="Genomic_DNA"/>
</dbReference>
<feature type="region of interest" description="Disordered" evidence="1">
    <location>
        <begin position="193"/>
        <end position="274"/>
    </location>
</feature>
<dbReference type="eggNOG" id="ENOG502QT3Z">
    <property type="taxonomic scope" value="Eukaryota"/>
</dbReference>
<feature type="region of interest" description="Disordered" evidence="1">
    <location>
        <begin position="311"/>
        <end position="358"/>
    </location>
</feature>
<comment type="caution">
    <text evidence="2">The sequence shown here is derived from an EMBL/GenBank/DDBJ whole genome shotgun (WGS) entry which is preliminary data.</text>
</comment>
<dbReference type="OMA" id="VHENSYS"/>
<accession>S8AC21</accession>
<dbReference type="STRING" id="1284197.S8AC21"/>
<evidence type="ECO:0000313" key="2">
    <source>
        <dbReference type="EMBL" id="EPS40540.1"/>
    </source>
</evidence>
<name>S8AC21_DACHA</name>
<protein>
    <submittedName>
        <fullName evidence="2">Uncharacterized protein</fullName>
    </submittedName>
</protein>
<feature type="compositionally biased region" description="Polar residues" evidence="1">
    <location>
        <begin position="64"/>
        <end position="81"/>
    </location>
</feature>
<proteinExistence type="predicted"/>
<dbReference type="Proteomes" id="UP000015100">
    <property type="component" value="Unassembled WGS sequence"/>
</dbReference>
<organism evidence="2 3">
    <name type="scientific">Dactylellina haptotyla (strain CBS 200.50)</name>
    <name type="common">Nematode-trapping fungus</name>
    <name type="synonym">Monacrosporium haptotylum</name>
    <dbReference type="NCBI Taxonomy" id="1284197"/>
    <lineage>
        <taxon>Eukaryota</taxon>
        <taxon>Fungi</taxon>
        <taxon>Dikarya</taxon>
        <taxon>Ascomycota</taxon>
        <taxon>Pezizomycotina</taxon>
        <taxon>Orbiliomycetes</taxon>
        <taxon>Orbiliales</taxon>
        <taxon>Orbiliaceae</taxon>
        <taxon>Dactylellina</taxon>
    </lineage>
</organism>
<gene>
    <name evidence="2" type="ORF">H072_5627</name>
</gene>
<evidence type="ECO:0000313" key="3">
    <source>
        <dbReference type="Proteomes" id="UP000015100"/>
    </source>
</evidence>
<dbReference type="AlphaFoldDB" id="S8AC21"/>
<dbReference type="OrthoDB" id="5302359at2759"/>
<reference evidence="3" key="2">
    <citation type="submission" date="2013-04" db="EMBL/GenBank/DDBJ databases">
        <title>Genomic mechanisms accounting for the adaptation to parasitism in nematode-trapping fungi.</title>
        <authorList>
            <person name="Ahren D.G."/>
        </authorList>
    </citation>
    <scope>NUCLEOTIDE SEQUENCE [LARGE SCALE GENOMIC DNA]</scope>
    <source>
        <strain evidence="3">CBS 200.50</strain>
    </source>
</reference>
<reference evidence="2 3" key="1">
    <citation type="journal article" date="2013" name="PLoS Genet.">
        <title>Genomic mechanisms accounting for the adaptation to parasitism in nematode-trapping fungi.</title>
        <authorList>
            <person name="Meerupati T."/>
            <person name="Andersson K.M."/>
            <person name="Friman E."/>
            <person name="Kumar D."/>
            <person name="Tunlid A."/>
            <person name="Ahren D."/>
        </authorList>
    </citation>
    <scope>NUCLEOTIDE SEQUENCE [LARGE SCALE GENOMIC DNA]</scope>
    <source>
        <strain evidence="2 3">CBS 200.50</strain>
    </source>
</reference>
<dbReference type="HOGENOM" id="CLU_773914_0_0_1"/>
<feature type="compositionally biased region" description="Polar residues" evidence="1">
    <location>
        <begin position="311"/>
        <end position="320"/>
    </location>
</feature>
<sequence length="358" mass="39637">MAKAASISAPQLQTLYPLLCHLNTINQIKTTTNSSGVRDRQSAGFENTTSTIPAVIKPPPMSIPDSQPSSSGPRVNPNQKVNHAPKRPQSSVNGRNLPNGDAGRSQVIINGPYGSRRNSFDNDLEEFGHIVMYGDMLHTDDTDDLVLAGNEDKTPVYSENHHRQHLSIREREFQLRQRELALKEQELALQRNARISSRRKGPRPNNHEYDEDEEDDDEYFSQHQGPSAPHMHPDNIDMMSVTSRRNRRLPSGNGLRGNFGNGQPHRISFSAKGRNKDRASAALIGDFPTPHSSIADDPLLNYSSNRYPTLQSSRANSLTTPRFDDYAGGGTNSAYPSMPSRRASATPPYAGGHPPMVR</sequence>
<evidence type="ECO:0000256" key="1">
    <source>
        <dbReference type="SAM" id="MobiDB-lite"/>
    </source>
</evidence>
<feature type="region of interest" description="Disordered" evidence="1">
    <location>
        <begin position="32"/>
        <end position="117"/>
    </location>
</feature>